<reference evidence="2" key="1">
    <citation type="journal article" date="2022" name="Int. J. Syst. Evol. Microbiol.">
        <title>Anaeromyxobacter oryzae sp. nov., Anaeromyxobacter diazotrophicus sp. nov. and Anaeromyxobacter paludicola sp. nov., isolated from paddy soils.</title>
        <authorList>
            <person name="Itoh H."/>
            <person name="Xu Z."/>
            <person name="Mise K."/>
            <person name="Masuda Y."/>
            <person name="Ushijima N."/>
            <person name="Hayakawa C."/>
            <person name="Shiratori Y."/>
            <person name="Senoo K."/>
        </authorList>
    </citation>
    <scope>NUCLEOTIDE SEQUENCE [LARGE SCALE GENOMIC DNA]</scope>
    <source>
        <strain evidence="2">Red630</strain>
    </source>
</reference>
<proteinExistence type="predicted"/>
<accession>A0ABM7X8D6</accession>
<evidence type="ECO:0000313" key="1">
    <source>
        <dbReference type="EMBL" id="BDG08108.1"/>
    </source>
</evidence>
<dbReference type="Proteomes" id="UP001162734">
    <property type="component" value="Chromosome"/>
</dbReference>
<keyword evidence="2" id="KW-1185">Reference proteome</keyword>
<evidence type="ECO:0000313" key="2">
    <source>
        <dbReference type="Proteomes" id="UP001162734"/>
    </source>
</evidence>
<name>A0ABM7X8D6_9BACT</name>
<gene>
    <name evidence="1" type="ORF">AMPC_12210</name>
</gene>
<dbReference type="EMBL" id="AP025592">
    <property type="protein sequence ID" value="BDG08108.1"/>
    <property type="molecule type" value="Genomic_DNA"/>
</dbReference>
<dbReference type="RefSeq" id="WP_248345288.1">
    <property type="nucleotide sequence ID" value="NZ_AP025592.1"/>
</dbReference>
<sequence>MDVQVCKVCNTPLDAQGACVTCDATAEGLALLLRSGYASVKEMMELLEEQGFAPEVEQVPARRPEERLHPLWNLYVPKDQSEGALGFLRRDWADLLKDPEAAAAAERGLRGVDLDQGGEVECPACGHRFVLDPAQPECPDCGLSLGAPAEAAPDEAEG</sequence>
<protein>
    <submittedName>
        <fullName evidence="1">Uncharacterized protein</fullName>
    </submittedName>
</protein>
<organism evidence="1 2">
    <name type="scientific">Anaeromyxobacter paludicola</name>
    <dbReference type="NCBI Taxonomy" id="2918171"/>
    <lineage>
        <taxon>Bacteria</taxon>
        <taxon>Pseudomonadati</taxon>
        <taxon>Myxococcota</taxon>
        <taxon>Myxococcia</taxon>
        <taxon>Myxococcales</taxon>
        <taxon>Cystobacterineae</taxon>
        <taxon>Anaeromyxobacteraceae</taxon>
        <taxon>Anaeromyxobacter</taxon>
    </lineage>
</organism>